<accession>A0A2B7Y0S1</accession>
<name>A0A2B7Y0S1_9EURO</name>
<organism evidence="2 3">
    <name type="scientific">Helicocarpus griseus UAMH5409</name>
    <dbReference type="NCBI Taxonomy" id="1447875"/>
    <lineage>
        <taxon>Eukaryota</taxon>
        <taxon>Fungi</taxon>
        <taxon>Dikarya</taxon>
        <taxon>Ascomycota</taxon>
        <taxon>Pezizomycotina</taxon>
        <taxon>Eurotiomycetes</taxon>
        <taxon>Eurotiomycetidae</taxon>
        <taxon>Onygenales</taxon>
        <taxon>Ajellomycetaceae</taxon>
        <taxon>Helicocarpus</taxon>
    </lineage>
</organism>
<evidence type="ECO:0000256" key="1">
    <source>
        <dbReference type="SAM" id="SignalP"/>
    </source>
</evidence>
<feature type="signal peptide" evidence="1">
    <location>
        <begin position="1"/>
        <end position="22"/>
    </location>
</feature>
<protein>
    <recommendedName>
        <fullName evidence="4">Ecp2 effector protein domain-containing protein</fullName>
    </recommendedName>
</protein>
<keyword evidence="3" id="KW-1185">Reference proteome</keyword>
<comment type="caution">
    <text evidence="2">The sequence shown here is derived from an EMBL/GenBank/DDBJ whole genome shotgun (WGS) entry which is preliminary data.</text>
</comment>
<dbReference type="EMBL" id="PDNB01000036">
    <property type="protein sequence ID" value="PGH14317.1"/>
    <property type="molecule type" value="Genomic_DNA"/>
</dbReference>
<dbReference type="AlphaFoldDB" id="A0A2B7Y0S1"/>
<keyword evidence="1" id="KW-0732">Signal</keyword>
<gene>
    <name evidence="2" type="ORF">AJ79_03139</name>
</gene>
<evidence type="ECO:0000313" key="2">
    <source>
        <dbReference type="EMBL" id="PGH14317.1"/>
    </source>
</evidence>
<proteinExistence type="predicted"/>
<sequence length="179" mass="20254">MRFQLLLTFISFFLASFSAVLAAPSKHPFEKREDKCPSLETLVDFVGDKGFGENTVFYTYPGKDSEAVKFAKTECNSKTFVDLTKDMKYINWMKECAADATARKQLFRRASQAMARKATGVAFLILPKGAVPDKTSVWWEVEYPELLRRNIGVIGVTPGPGDAKKWDWYEYDPAEKPST</sequence>
<feature type="chain" id="PRO_5012654244" description="Ecp2 effector protein domain-containing protein" evidence="1">
    <location>
        <begin position="23"/>
        <end position="179"/>
    </location>
</feature>
<reference evidence="2 3" key="1">
    <citation type="submission" date="2017-10" db="EMBL/GenBank/DDBJ databases">
        <title>Comparative genomics in systemic dimorphic fungi from Ajellomycetaceae.</title>
        <authorList>
            <person name="Munoz J.F."/>
            <person name="Mcewen J.G."/>
            <person name="Clay O.K."/>
            <person name="Cuomo C.A."/>
        </authorList>
    </citation>
    <scope>NUCLEOTIDE SEQUENCE [LARGE SCALE GENOMIC DNA]</scope>
    <source>
        <strain evidence="2 3">UAMH5409</strain>
    </source>
</reference>
<evidence type="ECO:0008006" key="4">
    <source>
        <dbReference type="Google" id="ProtNLM"/>
    </source>
</evidence>
<evidence type="ECO:0000313" key="3">
    <source>
        <dbReference type="Proteomes" id="UP000223968"/>
    </source>
</evidence>
<dbReference type="Proteomes" id="UP000223968">
    <property type="component" value="Unassembled WGS sequence"/>
</dbReference>
<dbReference type="OrthoDB" id="4600802at2759"/>